<accession>A0A1H7LN87</accession>
<dbReference type="STRING" id="573321.SAMN04488505_1011298"/>
<sequence>MGLTFDYIGLLEPTSPFVYYQYLQEAVEKLDSQADADAIVAVRESTPHPFFVQDDHIFLDKISENISHLHFMGRQHFKKQITPSGGFYIARTQAFMKARTFYTAATMSFLLPFECELEIDQERDWLWAEFLCEKKIIQQHKIFSNESAI</sequence>
<protein>
    <submittedName>
        <fullName evidence="1">Uncharacterized protein</fullName>
    </submittedName>
</protein>
<dbReference type="InterPro" id="IPR050793">
    <property type="entry name" value="CMP-NeuNAc_synthase"/>
</dbReference>
<dbReference type="PANTHER" id="PTHR21485:SF6">
    <property type="entry name" value="N-ACYLNEURAMINATE CYTIDYLYLTRANSFERASE-RELATED"/>
    <property type="match status" value="1"/>
</dbReference>
<evidence type="ECO:0000313" key="1">
    <source>
        <dbReference type="EMBL" id="SEL00376.1"/>
    </source>
</evidence>
<reference evidence="1 2" key="1">
    <citation type="submission" date="2016-10" db="EMBL/GenBank/DDBJ databases">
        <authorList>
            <person name="de Groot N.N."/>
        </authorList>
    </citation>
    <scope>NUCLEOTIDE SEQUENCE [LARGE SCALE GENOMIC DNA]</scope>
    <source>
        <strain evidence="1 2">DSM 21039</strain>
    </source>
</reference>
<gene>
    <name evidence="1" type="ORF">SAMN04488505_1011298</name>
</gene>
<dbReference type="PANTHER" id="PTHR21485">
    <property type="entry name" value="HAD SUPERFAMILY MEMBERS CMAS AND KDSC"/>
    <property type="match status" value="1"/>
</dbReference>
<dbReference type="InterPro" id="IPR029044">
    <property type="entry name" value="Nucleotide-diphossugar_trans"/>
</dbReference>
<dbReference type="SUPFAM" id="SSF53448">
    <property type="entry name" value="Nucleotide-diphospho-sugar transferases"/>
    <property type="match status" value="1"/>
</dbReference>
<keyword evidence="2" id="KW-1185">Reference proteome</keyword>
<dbReference type="AlphaFoldDB" id="A0A1H7LN87"/>
<dbReference type="EMBL" id="FOBB01000001">
    <property type="protein sequence ID" value="SEL00376.1"/>
    <property type="molecule type" value="Genomic_DNA"/>
</dbReference>
<dbReference type="Gene3D" id="3.90.550.10">
    <property type="entry name" value="Spore Coat Polysaccharide Biosynthesis Protein SpsA, Chain A"/>
    <property type="match status" value="1"/>
</dbReference>
<organism evidence="1 2">
    <name type="scientific">Chitinophaga rupis</name>
    <dbReference type="NCBI Taxonomy" id="573321"/>
    <lineage>
        <taxon>Bacteria</taxon>
        <taxon>Pseudomonadati</taxon>
        <taxon>Bacteroidota</taxon>
        <taxon>Chitinophagia</taxon>
        <taxon>Chitinophagales</taxon>
        <taxon>Chitinophagaceae</taxon>
        <taxon>Chitinophaga</taxon>
    </lineage>
</organism>
<proteinExistence type="predicted"/>
<evidence type="ECO:0000313" key="2">
    <source>
        <dbReference type="Proteomes" id="UP000198984"/>
    </source>
</evidence>
<dbReference type="GO" id="GO:0008781">
    <property type="term" value="F:N-acylneuraminate cytidylyltransferase activity"/>
    <property type="evidence" value="ECO:0007669"/>
    <property type="project" value="TreeGrafter"/>
</dbReference>
<name>A0A1H7LN87_9BACT</name>
<dbReference type="Proteomes" id="UP000198984">
    <property type="component" value="Unassembled WGS sequence"/>
</dbReference>